<organism evidence="1 2">
    <name type="scientific">Streptococcus ruminantium</name>
    <dbReference type="NCBI Taxonomy" id="1917441"/>
    <lineage>
        <taxon>Bacteria</taxon>
        <taxon>Bacillati</taxon>
        <taxon>Bacillota</taxon>
        <taxon>Bacilli</taxon>
        <taxon>Lactobacillales</taxon>
        <taxon>Streptococcaceae</taxon>
        <taxon>Streptococcus</taxon>
    </lineage>
</organism>
<dbReference type="AlphaFoldDB" id="A0A2Z5TML4"/>
<dbReference type="SUPFAM" id="SSF158745">
    <property type="entry name" value="LanC-like"/>
    <property type="match status" value="1"/>
</dbReference>
<protein>
    <submittedName>
        <fullName evidence="1">Type 2 lantipeptide synthetase</fullName>
    </submittedName>
</protein>
<evidence type="ECO:0000313" key="2">
    <source>
        <dbReference type="Proteomes" id="UP000269331"/>
    </source>
</evidence>
<accession>A0A2Z5TML4</accession>
<proteinExistence type="predicted"/>
<dbReference type="EMBL" id="AP018400">
    <property type="protein sequence ID" value="BBA92589.1"/>
    <property type="molecule type" value="Genomic_DNA"/>
</dbReference>
<reference evidence="1 2" key="1">
    <citation type="journal article" date="2018" name="Genome Biol. Evol.">
        <title>Complete Genome Sequence of Streptococcus ruminantium sp. nov. GUT-187T (=DSM 104980T =JCM 31869T), the Type Strain of S. ruminantium, and Comparison with Genome Sequences of Streptococcus suis Strains.</title>
        <authorList>
            <person name="Tohya M."/>
            <person name="Sekizaki T."/>
            <person name="Miyoshi-Akiyama T."/>
        </authorList>
    </citation>
    <scope>NUCLEOTIDE SEQUENCE [LARGE SCALE GENOMIC DNA]</scope>
    <source>
        <strain evidence="1 2">GUT187T</strain>
    </source>
</reference>
<gene>
    <name evidence="1" type="primary">lanM</name>
    <name evidence="1" type="ORF">SR187_4905</name>
</gene>
<dbReference type="Proteomes" id="UP000269331">
    <property type="component" value="Chromosome"/>
</dbReference>
<evidence type="ECO:0000313" key="1">
    <source>
        <dbReference type="EMBL" id="BBA92589.1"/>
    </source>
</evidence>
<name>A0A2Z5TML4_9STRE</name>
<dbReference type="KEGG" id="srq:SR187_4905"/>
<sequence length="62" mass="7144">MVLAEMARKLNKKIDLFELAKYFIEVNEYDDCLEIDLSVCHGAAGIVQSLLFVYATLTDRRF</sequence>